<evidence type="ECO:0000313" key="2">
    <source>
        <dbReference type="Proteomes" id="UP000192042"/>
    </source>
</evidence>
<keyword evidence="2" id="KW-1185">Reference proteome</keyword>
<dbReference type="Proteomes" id="UP000192042">
    <property type="component" value="Chromosome I"/>
</dbReference>
<dbReference type="EMBL" id="LT828648">
    <property type="protein sequence ID" value="SLM46340.1"/>
    <property type="molecule type" value="Genomic_DNA"/>
</dbReference>
<gene>
    <name evidence="1" type="ORF">NSJP_0168</name>
</gene>
<evidence type="ECO:0000313" key="1">
    <source>
        <dbReference type="EMBL" id="SLM46340.1"/>
    </source>
</evidence>
<dbReference type="AlphaFoldDB" id="A0A1W1I007"/>
<reference evidence="1 2" key="1">
    <citation type="submission" date="2017-03" db="EMBL/GenBank/DDBJ databases">
        <authorList>
            <person name="Afonso C.L."/>
            <person name="Miller P.J."/>
            <person name="Scott M.A."/>
            <person name="Spackman E."/>
            <person name="Goraichik I."/>
            <person name="Dimitrov K.M."/>
            <person name="Suarez D.L."/>
            <person name="Swayne D.E."/>
        </authorList>
    </citation>
    <scope>NUCLEOTIDE SEQUENCE [LARGE SCALE GENOMIC DNA]</scope>
    <source>
        <strain evidence="1">Genome sequencing of Nitrospira japonica strain NJ11</strain>
    </source>
</reference>
<dbReference type="KEGG" id="nja:NSJP_0168"/>
<proteinExistence type="predicted"/>
<organism evidence="1 2">
    <name type="scientific">Nitrospira japonica</name>
    <dbReference type="NCBI Taxonomy" id="1325564"/>
    <lineage>
        <taxon>Bacteria</taxon>
        <taxon>Pseudomonadati</taxon>
        <taxon>Nitrospirota</taxon>
        <taxon>Nitrospiria</taxon>
        <taxon>Nitrospirales</taxon>
        <taxon>Nitrospiraceae</taxon>
        <taxon>Nitrospira</taxon>
    </lineage>
</organism>
<accession>A0A1W1I007</accession>
<sequence length="83" mass="9428">MHGESDISAVRPRPELDIQGNHLLEEIPMTNDELTKEEFRSLLESLPIIGNETADARLSKLSRHNEALCRKIEQLQRAQLIPA</sequence>
<name>A0A1W1I007_9BACT</name>
<protein>
    <submittedName>
        <fullName evidence="1">Uncharacterized protein</fullName>
    </submittedName>
</protein>